<feature type="region of interest" description="Disordered" evidence="1">
    <location>
        <begin position="271"/>
        <end position="340"/>
    </location>
</feature>
<dbReference type="AlphaFoldDB" id="A0ABD0K3P9"/>
<feature type="compositionally biased region" description="Low complexity" evidence="1">
    <location>
        <begin position="426"/>
        <end position="440"/>
    </location>
</feature>
<evidence type="ECO:0000256" key="1">
    <source>
        <dbReference type="SAM" id="MobiDB-lite"/>
    </source>
</evidence>
<feature type="compositionally biased region" description="Basic and acidic residues" evidence="1">
    <location>
        <begin position="291"/>
        <end position="340"/>
    </location>
</feature>
<reference evidence="2 3" key="1">
    <citation type="journal article" date="2023" name="Sci. Data">
        <title>Genome assembly of the Korean intertidal mud-creeper Batillaria attramentaria.</title>
        <authorList>
            <person name="Patra A.K."/>
            <person name="Ho P.T."/>
            <person name="Jun S."/>
            <person name="Lee S.J."/>
            <person name="Kim Y."/>
            <person name="Won Y.J."/>
        </authorList>
    </citation>
    <scope>NUCLEOTIDE SEQUENCE [LARGE SCALE GENOMIC DNA]</scope>
    <source>
        <strain evidence="2">Wonlab-2016</strain>
    </source>
</reference>
<keyword evidence="3" id="KW-1185">Reference proteome</keyword>
<organism evidence="2 3">
    <name type="scientific">Batillaria attramentaria</name>
    <dbReference type="NCBI Taxonomy" id="370345"/>
    <lineage>
        <taxon>Eukaryota</taxon>
        <taxon>Metazoa</taxon>
        <taxon>Spiralia</taxon>
        <taxon>Lophotrochozoa</taxon>
        <taxon>Mollusca</taxon>
        <taxon>Gastropoda</taxon>
        <taxon>Caenogastropoda</taxon>
        <taxon>Sorbeoconcha</taxon>
        <taxon>Cerithioidea</taxon>
        <taxon>Batillariidae</taxon>
        <taxon>Batillaria</taxon>
    </lineage>
</organism>
<evidence type="ECO:0000313" key="3">
    <source>
        <dbReference type="Proteomes" id="UP001519460"/>
    </source>
</evidence>
<feature type="compositionally biased region" description="Polar residues" evidence="1">
    <location>
        <begin position="271"/>
        <end position="290"/>
    </location>
</feature>
<gene>
    <name evidence="2" type="ORF">BaRGS_00026895</name>
</gene>
<accession>A0ABD0K3P9</accession>
<comment type="caution">
    <text evidence="2">The sequence shown here is derived from an EMBL/GenBank/DDBJ whole genome shotgun (WGS) entry which is preliminary data.</text>
</comment>
<dbReference type="Proteomes" id="UP001519460">
    <property type="component" value="Unassembled WGS sequence"/>
</dbReference>
<proteinExistence type="predicted"/>
<feature type="region of interest" description="Disordered" evidence="1">
    <location>
        <begin position="426"/>
        <end position="459"/>
    </location>
</feature>
<evidence type="ECO:0000313" key="2">
    <source>
        <dbReference type="EMBL" id="KAK7481869.1"/>
    </source>
</evidence>
<name>A0ABD0K3P9_9CAEN</name>
<dbReference type="EMBL" id="JACVVK020000255">
    <property type="protein sequence ID" value="KAK7481869.1"/>
    <property type="molecule type" value="Genomic_DNA"/>
</dbReference>
<sequence>MTLGCGGNQRFSPLDLAEMIPGFRHMPTRQENISDLQKRWGRFYLRDKVEVTAVTLKLVLLLFSVENPWSACCPSATDVLFAVQNTQCRKNPARSFEGRPDGQLMAVSVGDLLKNTADFLDTLLDLSDDLCSGWASTDLVDALLEAIQQIGYKHSETLEVFLHIFQLLSTSQEGVQALVERGEEVLMPLLQYLECVCQDEIVGLEEHSACLSSVFSLLNALFMSDSAIVEKLSTSAHLLRCMLKVLEPLYPIVHHVDVNSTTNQSVKATGISTAAPSQESATTDPTSLSKSQDKETGTDSKSRREKSQGERMDEQGDAEDVKEVTKAEGAECGDSGRAEVKDMSEIDAEEMRQFQTLFDVLQAFLRDFIWSLQVDQNEQEGSGDESSTASNVPLFLPALKYLDSACSRCRINYLALTIAKPNATTDSVKTATTTTDNTSKPAGSSAAAESQDKSASTDSPVQVTLSGDLSLVLHLKQLCLTFGQTRVARILDDVMSGRVVKRAESTVL</sequence>
<protein>
    <submittedName>
        <fullName evidence="2">Uncharacterized protein</fullName>
    </submittedName>
</protein>